<dbReference type="InterPro" id="IPR014729">
    <property type="entry name" value="Rossmann-like_a/b/a_fold"/>
</dbReference>
<comment type="similarity">
    <text evidence="1">Belongs to the universal stress protein A family.</text>
</comment>
<dbReference type="Gene3D" id="3.40.50.620">
    <property type="entry name" value="HUPs"/>
    <property type="match status" value="1"/>
</dbReference>
<feature type="domain" description="UspA" evidence="2">
    <location>
        <begin position="24"/>
        <end position="157"/>
    </location>
</feature>
<gene>
    <name evidence="3" type="ORF">HOP12_02695</name>
</gene>
<dbReference type="Pfam" id="PF00582">
    <property type="entry name" value="Usp"/>
    <property type="match status" value="1"/>
</dbReference>
<comment type="caution">
    <text evidence="3">The sequence shown here is derived from an EMBL/GenBank/DDBJ whole genome shotgun (WGS) entry which is preliminary data.</text>
</comment>
<dbReference type="AlphaFoldDB" id="A0A849SBK5"/>
<reference evidence="3 4" key="1">
    <citation type="submission" date="2020-04" db="EMBL/GenBank/DDBJ databases">
        <title>Metagenomic profiling of ammonia- and methane-oxidizing microorganisms in a Dutch drinking water treatment plant.</title>
        <authorList>
            <person name="Poghosyan L."/>
            <person name="Leucker S."/>
        </authorList>
    </citation>
    <scope>NUCLEOTIDE SEQUENCE [LARGE SCALE GENOMIC DNA]</scope>
    <source>
        <strain evidence="3">S-RSF-IL-03</strain>
    </source>
</reference>
<dbReference type="PRINTS" id="PR01438">
    <property type="entry name" value="UNVRSLSTRESS"/>
</dbReference>
<sequence length="164" mass="17119">VMRGAPATAAAPRITGLPPGTRAKRIAVALEIGPADANVIEYVLAMERDPDAEVILLHVAESAASRYLGPESSDAESREDRDALESIAAGLRARGLKTRVLLGYGDVMTELARLVGESGADLLVTGSHGHRLLGDLVLGSTATGVRHRVHCAVLTVPPSPHKHG</sequence>
<dbReference type="SUPFAM" id="SSF52402">
    <property type="entry name" value="Adenine nucleotide alpha hydrolases-like"/>
    <property type="match status" value="1"/>
</dbReference>
<name>A0A849SBK5_UNCEI</name>
<evidence type="ECO:0000256" key="1">
    <source>
        <dbReference type="ARBA" id="ARBA00008791"/>
    </source>
</evidence>
<accession>A0A849SBK5</accession>
<dbReference type="CDD" id="cd00293">
    <property type="entry name" value="USP-like"/>
    <property type="match status" value="1"/>
</dbReference>
<dbReference type="InterPro" id="IPR006016">
    <property type="entry name" value="UspA"/>
</dbReference>
<proteinExistence type="inferred from homology"/>
<dbReference type="EMBL" id="JABFRW010000026">
    <property type="protein sequence ID" value="NOT33058.1"/>
    <property type="molecule type" value="Genomic_DNA"/>
</dbReference>
<evidence type="ECO:0000313" key="3">
    <source>
        <dbReference type="EMBL" id="NOT33058.1"/>
    </source>
</evidence>
<dbReference type="Proteomes" id="UP000580839">
    <property type="component" value="Unassembled WGS sequence"/>
</dbReference>
<protein>
    <submittedName>
        <fullName evidence="3">Universal stress protein</fullName>
    </submittedName>
</protein>
<evidence type="ECO:0000313" key="4">
    <source>
        <dbReference type="Proteomes" id="UP000580839"/>
    </source>
</evidence>
<evidence type="ECO:0000259" key="2">
    <source>
        <dbReference type="Pfam" id="PF00582"/>
    </source>
</evidence>
<dbReference type="PANTHER" id="PTHR46268">
    <property type="entry name" value="STRESS RESPONSE PROTEIN NHAX"/>
    <property type="match status" value="1"/>
</dbReference>
<feature type="non-terminal residue" evidence="3">
    <location>
        <position position="1"/>
    </location>
</feature>
<dbReference type="InterPro" id="IPR006015">
    <property type="entry name" value="Universal_stress_UspA"/>
</dbReference>
<organism evidence="3 4">
    <name type="scientific">Eiseniibacteriota bacterium</name>
    <dbReference type="NCBI Taxonomy" id="2212470"/>
    <lineage>
        <taxon>Bacteria</taxon>
        <taxon>Candidatus Eiseniibacteriota</taxon>
    </lineage>
</organism>
<dbReference type="PANTHER" id="PTHR46268:SF6">
    <property type="entry name" value="UNIVERSAL STRESS PROTEIN UP12"/>
    <property type="match status" value="1"/>
</dbReference>